<gene>
    <name evidence="1" type="ORF">KY465_13750</name>
</gene>
<dbReference type="EMBL" id="JAHWQX010000003">
    <property type="protein sequence ID" value="MBW3098345.1"/>
    <property type="molecule type" value="Genomic_DNA"/>
</dbReference>
<sequence length="319" mass="35703">MIYTAHAPYAPLGAAHHFGRRLADRPVLFLVWFSWTMREPRTVRMLATAVAVYRRRRPNHRIILMCNEEEERAAFAAEGVDAVLCSSNLFVDEETFRPLPGSVTSYDAVYNGAMVPWKRHRLSALIASCAHIFYRKAEYDKAMAYLAELRASLPHHTFINEVVDGNIQMIPAARVNSVLSQSRVGLCLSAEEGGMYASVEYLLAGLPVVSTPNRGGRDVFSDPDYWITAEESPEAIRDAVGEMMRRKVAPDDIRSRTLERIHQHRANLRSAVAAGTDGKVMLPGDLSAPFYRQMPVWETRTDLAARIGLTSERGDLAQV</sequence>
<dbReference type="RefSeq" id="WP_219202295.1">
    <property type="nucleotide sequence ID" value="NZ_JAHWQX010000003.1"/>
</dbReference>
<protein>
    <submittedName>
        <fullName evidence="1">Glycosyltransferase family 1 protein</fullName>
    </submittedName>
</protein>
<name>A0ABS6WRD3_9HYPH</name>
<accession>A0ABS6WRD3</accession>
<keyword evidence="2" id="KW-1185">Reference proteome</keyword>
<dbReference type="Proteomes" id="UP001430804">
    <property type="component" value="Unassembled WGS sequence"/>
</dbReference>
<reference evidence="1" key="1">
    <citation type="submission" date="2021-07" db="EMBL/GenBank/DDBJ databases">
        <title>Pseudohoeflea marina sp. nov. a polyhydroxyalcanoate-producing bacterium.</title>
        <authorList>
            <person name="Zheng W."/>
            <person name="Yu S."/>
            <person name="Huang Y."/>
        </authorList>
    </citation>
    <scope>NUCLEOTIDE SEQUENCE</scope>
    <source>
        <strain evidence="1">DP4N28-3</strain>
    </source>
</reference>
<organism evidence="1 2">
    <name type="scientific">Pseudohoeflea coraliihabitans</name>
    <dbReference type="NCBI Taxonomy" id="2860393"/>
    <lineage>
        <taxon>Bacteria</taxon>
        <taxon>Pseudomonadati</taxon>
        <taxon>Pseudomonadota</taxon>
        <taxon>Alphaproteobacteria</taxon>
        <taxon>Hyphomicrobiales</taxon>
        <taxon>Rhizobiaceae</taxon>
        <taxon>Pseudohoeflea</taxon>
    </lineage>
</organism>
<comment type="caution">
    <text evidence="1">The sequence shown here is derived from an EMBL/GenBank/DDBJ whole genome shotgun (WGS) entry which is preliminary data.</text>
</comment>
<evidence type="ECO:0000313" key="2">
    <source>
        <dbReference type="Proteomes" id="UP001430804"/>
    </source>
</evidence>
<proteinExistence type="predicted"/>
<evidence type="ECO:0000313" key="1">
    <source>
        <dbReference type="EMBL" id="MBW3098345.1"/>
    </source>
</evidence>